<protein>
    <submittedName>
        <fullName evidence="1">Uncharacterized protein</fullName>
    </submittedName>
</protein>
<evidence type="ECO:0000313" key="1">
    <source>
        <dbReference type="EMBL" id="ANS64423.1"/>
    </source>
</evidence>
<dbReference type="KEGG" id="sls:SLINC_2199"/>
<reference evidence="1 2" key="1">
    <citation type="submission" date="2016-07" db="EMBL/GenBank/DDBJ databases">
        <title>Enhancement of antibiotic productionsby engineered nitrateutilization in actinobacteria.</title>
        <authorList>
            <person name="Meng S.C."/>
        </authorList>
    </citation>
    <scope>NUCLEOTIDE SEQUENCE [LARGE SCALE GENOMIC DNA]</scope>
    <source>
        <strain evidence="1 2">NRRL 2936</strain>
    </source>
</reference>
<name>A0A1B1M7K3_STRLN</name>
<proteinExistence type="predicted"/>
<dbReference type="Proteomes" id="UP000092598">
    <property type="component" value="Chromosome"/>
</dbReference>
<keyword evidence="2" id="KW-1185">Reference proteome</keyword>
<organism evidence="1 2">
    <name type="scientific">Streptomyces lincolnensis</name>
    <dbReference type="NCBI Taxonomy" id="1915"/>
    <lineage>
        <taxon>Bacteria</taxon>
        <taxon>Bacillati</taxon>
        <taxon>Actinomycetota</taxon>
        <taxon>Actinomycetes</taxon>
        <taxon>Kitasatosporales</taxon>
        <taxon>Streptomycetaceae</taxon>
        <taxon>Streptomyces</taxon>
    </lineage>
</organism>
<accession>A0A1B1M7K3</accession>
<sequence>MTTRVENTVNTCPPDFYARQSPAWSAHLSRFQPCTEAGREMNRAAWVEIRLG</sequence>
<evidence type="ECO:0000313" key="2">
    <source>
        <dbReference type="Proteomes" id="UP000092598"/>
    </source>
</evidence>
<gene>
    <name evidence="1" type="ORF">SLINC_2199</name>
</gene>
<dbReference type="STRING" id="1915.SLINC_2199"/>
<dbReference type="EMBL" id="CP016438">
    <property type="protein sequence ID" value="ANS64423.1"/>
    <property type="molecule type" value="Genomic_DNA"/>
</dbReference>
<dbReference type="AlphaFoldDB" id="A0A1B1M7K3"/>